<evidence type="ECO:0000313" key="2">
    <source>
        <dbReference type="EMBL" id="KAL0057917.1"/>
    </source>
</evidence>
<proteinExistence type="predicted"/>
<comment type="caution">
    <text evidence="2">The sequence shown here is derived from an EMBL/GenBank/DDBJ whole genome shotgun (WGS) entry which is preliminary data.</text>
</comment>
<reference evidence="2 3" key="1">
    <citation type="submission" date="2024-05" db="EMBL/GenBank/DDBJ databases">
        <title>A draft genome resource for the thread blight pathogen Marasmius tenuissimus strain MS-2.</title>
        <authorList>
            <person name="Yulfo-Soto G.E."/>
            <person name="Baruah I.K."/>
            <person name="Amoako-Attah I."/>
            <person name="Bukari Y."/>
            <person name="Meinhardt L.W."/>
            <person name="Bailey B.A."/>
            <person name="Cohen S.P."/>
        </authorList>
    </citation>
    <scope>NUCLEOTIDE SEQUENCE [LARGE SCALE GENOMIC DNA]</scope>
    <source>
        <strain evidence="2 3">MS-2</strain>
    </source>
</reference>
<keyword evidence="3" id="KW-1185">Reference proteome</keyword>
<evidence type="ECO:0000256" key="1">
    <source>
        <dbReference type="SAM" id="MobiDB-lite"/>
    </source>
</evidence>
<feature type="compositionally biased region" description="Pro residues" evidence="1">
    <location>
        <begin position="7"/>
        <end position="29"/>
    </location>
</feature>
<protein>
    <submittedName>
        <fullName evidence="2">Uncharacterized protein</fullName>
    </submittedName>
</protein>
<sequence length="96" mass="10482">MSCHQHQPPPDLPHPPVQQLWTPPPPSPSPTITDFVTPKASPVQPTTHSSLGGAGVGPAELPRVRSKNLDGYLRDARDEWEKFRGPTTTTDEETPL</sequence>
<dbReference type="Proteomes" id="UP001437256">
    <property type="component" value="Unassembled WGS sequence"/>
</dbReference>
<dbReference type="EMBL" id="JBBXMP010000409">
    <property type="protein sequence ID" value="KAL0057917.1"/>
    <property type="molecule type" value="Genomic_DNA"/>
</dbReference>
<feature type="region of interest" description="Disordered" evidence="1">
    <location>
        <begin position="1"/>
        <end position="67"/>
    </location>
</feature>
<name>A0ABR2Z8A2_9AGAR</name>
<accession>A0ABR2Z8A2</accession>
<organism evidence="2 3">
    <name type="scientific">Marasmius tenuissimus</name>
    <dbReference type="NCBI Taxonomy" id="585030"/>
    <lineage>
        <taxon>Eukaryota</taxon>
        <taxon>Fungi</taxon>
        <taxon>Dikarya</taxon>
        <taxon>Basidiomycota</taxon>
        <taxon>Agaricomycotina</taxon>
        <taxon>Agaricomycetes</taxon>
        <taxon>Agaricomycetidae</taxon>
        <taxon>Agaricales</taxon>
        <taxon>Marasmiineae</taxon>
        <taxon>Marasmiaceae</taxon>
        <taxon>Marasmius</taxon>
    </lineage>
</organism>
<gene>
    <name evidence="2" type="ORF">AAF712_015421</name>
</gene>
<evidence type="ECO:0000313" key="3">
    <source>
        <dbReference type="Proteomes" id="UP001437256"/>
    </source>
</evidence>